<dbReference type="InterPro" id="IPR013324">
    <property type="entry name" value="RNA_pol_sigma_r3/r4-like"/>
</dbReference>
<dbReference type="EMBL" id="QSVQ01000021">
    <property type="protein sequence ID" value="RGO47466.1"/>
    <property type="molecule type" value="Genomic_DNA"/>
</dbReference>
<dbReference type="AlphaFoldDB" id="A0A3E5GPF1"/>
<evidence type="ECO:0000313" key="2">
    <source>
        <dbReference type="Proteomes" id="UP000261055"/>
    </source>
</evidence>
<keyword evidence="2" id="KW-1185">Reference proteome</keyword>
<gene>
    <name evidence="1" type="ORF">DXB12_14240</name>
</gene>
<dbReference type="Gene3D" id="1.10.10.60">
    <property type="entry name" value="Homeodomain-like"/>
    <property type="match status" value="1"/>
</dbReference>
<evidence type="ECO:0008006" key="3">
    <source>
        <dbReference type="Google" id="ProtNLM"/>
    </source>
</evidence>
<dbReference type="RefSeq" id="WP_117614130.1">
    <property type="nucleotide sequence ID" value="NZ_QSVQ01000021.1"/>
</dbReference>
<dbReference type="Proteomes" id="UP000261055">
    <property type="component" value="Unassembled WGS sequence"/>
</dbReference>
<organism evidence="1 2">
    <name type="scientific">Dorea formicigenerans</name>
    <dbReference type="NCBI Taxonomy" id="39486"/>
    <lineage>
        <taxon>Bacteria</taxon>
        <taxon>Bacillati</taxon>
        <taxon>Bacillota</taxon>
        <taxon>Clostridia</taxon>
        <taxon>Lachnospirales</taxon>
        <taxon>Lachnospiraceae</taxon>
        <taxon>Dorea</taxon>
    </lineage>
</organism>
<reference evidence="1 2" key="1">
    <citation type="submission" date="2018-08" db="EMBL/GenBank/DDBJ databases">
        <title>A genome reference for cultivated species of the human gut microbiota.</title>
        <authorList>
            <person name="Zou Y."/>
            <person name="Xue W."/>
            <person name="Luo G."/>
        </authorList>
    </citation>
    <scope>NUCLEOTIDE SEQUENCE [LARGE SCALE GENOMIC DNA]</scope>
    <source>
        <strain evidence="1 2">OM02-12</strain>
    </source>
</reference>
<protein>
    <recommendedName>
        <fullName evidence="3">RNA polymerase subunit sigma-70</fullName>
    </recommendedName>
</protein>
<accession>A0A3E5GPF1</accession>
<dbReference type="SUPFAM" id="SSF88659">
    <property type="entry name" value="Sigma3 and sigma4 domains of RNA polymerase sigma factors"/>
    <property type="match status" value="1"/>
</dbReference>
<comment type="caution">
    <text evidence="1">The sequence shown here is derived from an EMBL/GenBank/DDBJ whole genome shotgun (WGS) entry which is preliminary data.</text>
</comment>
<proteinExistence type="predicted"/>
<name>A0A3E5GPF1_9FIRM</name>
<sequence>MLTEFEKEKIELMREFGLRYDEIAKRLGVTKNQVRYYCKKIGCLLRVDEMPNKRCAYCRKKITADRYVPNKKFCNRSCRKKYVIQSRGYSYEWVWCKCQYCGKDFQRWDYRKFCSRVCAQLSREKPKKEKSKRSTLIKPESEWKIKSARKDV</sequence>
<evidence type="ECO:0000313" key="1">
    <source>
        <dbReference type="EMBL" id="RGO47466.1"/>
    </source>
</evidence>